<dbReference type="Proteomes" id="UP000078492">
    <property type="component" value="Unassembled WGS sequence"/>
</dbReference>
<name>A0A195DAM5_9HYME</name>
<evidence type="ECO:0000256" key="1">
    <source>
        <dbReference type="SAM" id="MobiDB-lite"/>
    </source>
</evidence>
<reference evidence="2 3" key="1">
    <citation type="submission" date="2015-09" db="EMBL/GenBank/DDBJ databases">
        <title>Trachymyrmex cornetzi WGS genome.</title>
        <authorList>
            <person name="Nygaard S."/>
            <person name="Hu H."/>
            <person name="Boomsma J."/>
            <person name="Zhang G."/>
        </authorList>
    </citation>
    <scope>NUCLEOTIDE SEQUENCE [LARGE SCALE GENOMIC DNA]</scope>
    <source>
        <strain evidence="2">Tcor2-1</strain>
        <tissue evidence="2">Whole body</tissue>
    </source>
</reference>
<feature type="region of interest" description="Disordered" evidence="1">
    <location>
        <begin position="83"/>
        <end position="103"/>
    </location>
</feature>
<protein>
    <submittedName>
        <fullName evidence="2">Uncharacterized protein</fullName>
    </submittedName>
</protein>
<gene>
    <name evidence="2" type="ORF">ALC57_17935</name>
</gene>
<keyword evidence="3" id="KW-1185">Reference proteome</keyword>
<dbReference type="AlphaFoldDB" id="A0A195DAM5"/>
<dbReference type="EMBL" id="KQ981063">
    <property type="protein sequence ID" value="KYN09938.1"/>
    <property type="molecule type" value="Genomic_DNA"/>
</dbReference>
<proteinExistence type="predicted"/>
<sequence length="103" mass="11309">MLFDPVKPSCMDLAVVQFPLLSEPIIGKARYRSRGIYANESGVPTSEQLINEANACMLTGPSISTPGASRVHSYVPERCASNTLTDTKRESESTDDILNYRDL</sequence>
<feature type="compositionally biased region" description="Basic and acidic residues" evidence="1">
    <location>
        <begin position="86"/>
        <end position="103"/>
    </location>
</feature>
<evidence type="ECO:0000313" key="2">
    <source>
        <dbReference type="EMBL" id="KYN09938.1"/>
    </source>
</evidence>
<evidence type="ECO:0000313" key="3">
    <source>
        <dbReference type="Proteomes" id="UP000078492"/>
    </source>
</evidence>
<organism evidence="2 3">
    <name type="scientific">Trachymyrmex cornetzi</name>
    <dbReference type="NCBI Taxonomy" id="471704"/>
    <lineage>
        <taxon>Eukaryota</taxon>
        <taxon>Metazoa</taxon>
        <taxon>Ecdysozoa</taxon>
        <taxon>Arthropoda</taxon>
        <taxon>Hexapoda</taxon>
        <taxon>Insecta</taxon>
        <taxon>Pterygota</taxon>
        <taxon>Neoptera</taxon>
        <taxon>Endopterygota</taxon>
        <taxon>Hymenoptera</taxon>
        <taxon>Apocrita</taxon>
        <taxon>Aculeata</taxon>
        <taxon>Formicoidea</taxon>
        <taxon>Formicidae</taxon>
        <taxon>Myrmicinae</taxon>
        <taxon>Trachymyrmex</taxon>
    </lineage>
</organism>
<accession>A0A195DAM5</accession>